<accession>A0A6H9YPR9</accession>
<dbReference type="Proteomes" id="UP000468735">
    <property type="component" value="Unassembled WGS sequence"/>
</dbReference>
<dbReference type="RefSeq" id="WP_151565199.1">
    <property type="nucleotide sequence ID" value="NZ_WBMT01000015.1"/>
</dbReference>
<evidence type="ECO:0000313" key="2">
    <source>
        <dbReference type="EMBL" id="KAB2344831.1"/>
    </source>
</evidence>
<sequence>MSDIEVPCRAPMELRALAAKARPDWKPGALDDALVDAHYKGLSWRTVLERIGSLMADPNAEPCDLTAAEYRQRPPGVDPNPEFRAARAAIHNARPVTPAMPDSTKGDR</sequence>
<reference evidence="2 3" key="1">
    <citation type="submission" date="2019-09" db="EMBL/GenBank/DDBJ databases">
        <title>Actinomadura physcomitrii sp. nov., a novel actinomycete isolated from moss [Physcomitrium sphaericum (Ludw) Fuernr].</title>
        <authorList>
            <person name="Zhuang X."/>
            <person name="Liu C."/>
        </authorList>
    </citation>
    <scope>NUCLEOTIDE SEQUENCE [LARGE SCALE GENOMIC DNA]</scope>
    <source>
        <strain evidence="2 3">HMC1</strain>
    </source>
</reference>
<evidence type="ECO:0000256" key="1">
    <source>
        <dbReference type="SAM" id="MobiDB-lite"/>
    </source>
</evidence>
<gene>
    <name evidence="2" type="ORF">F8566_30025</name>
</gene>
<organism evidence="2 3">
    <name type="scientific">Actinomadura rudentiformis</name>
    <dbReference type="NCBI Taxonomy" id="359158"/>
    <lineage>
        <taxon>Bacteria</taxon>
        <taxon>Bacillati</taxon>
        <taxon>Actinomycetota</taxon>
        <taxon>Actinomycetes</taxon>
        <taxon>Streptosporangiales</taxon>
        <taxon>Thermomonosporaceae</taxon>
        <taxon>Actinomadura</taxon>
    </lineage>
</organism>
<feature type="region of interest" description="Disordered" evidence="1">
    <location>
        <begin position="88"/>
        <end position="108"/>
    </location>
</feature>
<protein>
    <submittedName>
        <fullName evidence="2">Uncharacterized protein</fullName>
    </submittedName>
</protein>
<keyword evidence="3" id="KW-1185">Reference proteome</keyword>
<dbReference type="EMBL" id="WBMT01000015">
    <property type="protein sequence ID" value="KAB2344831.1"/>
    <property type="molecule type" value="Genomic_DNA"/>
</dbReference>
<comment type="caution">
    <text evidence="2">The sequence shown here is derived from an EMBL/GenBank/DDBJ whole genome shotgun (WGS) entry which is preliminary data.</text>
</comment>
<name>A0A6H9YPR9_9ACTN</name>
<proteinExistence type="predicted"/>
<dbReference type="AlphaFoldDB" id="A0A6H9YPR9"/>
<evidence type="ECO:0000313" key="3">
    <source>
        <dbReference type="Proteomes" id="UP000468735"/>
    </source>
</evidence>